<sequence>MKSNVDKVMERDTRLHDLESRADTLSNSAHMFERRSAQVCKKIFKGDDGNDSRSVMDADTINDSVVSGGSGGST</sequence>
<dbReference type="Pfam" id="PF00957">
    <property type="entry name" value="Synaptobrevin"/>
    <property type="match status" value="1"/>
</dbReference>
<dbReference type="PANTHER" id="PTHR45701">
    <property type="entry name" value="SYNAPTOBREVIN FAMILY MEMBER"/>
    <property type="match status" value="1"/>
</dbReference>
<dbReference type="Proteomes" id="UP000708208">
    <property type="component" value="Unassembled WGS sequence"/>
</dbReference>
<evidence type="ECO:0000313" key="4">
    <source>
        <dbReference type="EMBL" id="CAG7724205.1"/>
    </source>
</evidence>
<keyword evidence="1" id="KW-0175">Coiled coil</keyword>
<protein>
    <recommendedName>
        <fullName evidence="3">V-SNARE coiled-coil homology domain-containing protein</fullName>
    </recommendedName>
</protein>
<proteinExistence type="predicted"/>
<feature type="compositionally biased region" description="Basic and acidic residues" evidence="2">
    <location>
        <begin position="45"/>
        <end position="56"/>
    </location>
</feature>
<evidence type="ECO:0000259" key="3">
    <source>
        <dbReference type="PROSITE" id="PS50892"/>
    </source>
</evidence>
<organism evidence="4 5">
    <name type="scientific">Allacma fusca</name>
    <dbReference type="NCBI Taxonomy" id="39272"/>
    <lineage>
        <taxon>Eukaryota</taxon>
        <taxon>Metazoa</taxon>
        <taxon>Ecdysozoa</taxon>
        <taxon>Arthropoda</taxon>
        <taxon>Hexapoda</taxon>
        <taxon>Collembola</taxon>
        <taxon>Symphypleona</taxon>
        <taxon>Sminthuridae</taxon>
        <taxon>Allacma</taxon>
    </lineage>
</organism>
<dbReference type="InterPro" id="IPR016444">
    <property type="entry name" value="Synaptobrevin/VAMP"/>
</dbReference>
<reference evidence="4" key="1">
    <citation type="submission" date="2021-06" db="EMBL/GenBank/DDBJ databases">
        <authorList>
            <person name="Hodson N. C."/>
            <person name="Mongue J. A."/>
            <person name="Jaron S. K."/>
        </authorList>
    </citation>
    <scope>NUCLEOTIDE SEQUENCE</scope>
</reference>
<dbReference type="EMBL" id="CAJVCH010106881">
    <property type="protein sequence ID" value="CAG7724205.1"/>
    <property type="molecule type" value="Genomic_DNA"/>
</dbReference>
<dbReference type="InterPro" id="IPR042855">
    <property type="entry name" value="V_SNARE_CC"/>
</dbReference>
<dbReference type="PROSITE" id="PS50892">
    <property type="entry name" value="V_SNARE"/>
    <property type="match status" value="1"/>
</dbReference>
<gene>
    <name evidence="4" type="ORF">AFUS01_LOCUS13240</name>
</gene>
<dbReference type="OrthoDB" id="10042941at2759"/>
<evidence type="ECO:0000256" key="1">
    <source>
        <dbReference type="PROSITE-ProRule" id="PRU00290"/>
    </source>
</evidence>
<comment type="caution">
    <text evidence="4">The sequence shown here is derived from an EMBL/GenBank/DDBJ whole genome shotgun (WGS) entry which is preliminary data.</text>
</comment>
<dbReference type="AlphaFoldDB" id="A0A8J2P4P0"/>
<evidence type="ECO:0000256" key="2">
    <source>
        <dbReference type="SAM" id="MobiDB-lite"/>
    </source>
</evidence>
<feature type="region of interest" description="Disordered" evidence="2">
    <location>
        <begin position="45"/>
        <end position="74"/>
    </location>
</feature>
<keyword evidence="5" id="KW-1185">Reference proteome</keyword>
<evidence type="ECO:0000313" key="5">
    <source>
        <dbReference type="Proteomes" id="UP000708208"/>
    </source>
</evidence>
<feature type="domain" description="V-SNARE coiled-coil homology" evidence="3">
    <location>
        <begin position="1"/>
        <end position="46"/>
    </location>
</feature>
<name>A0A8J2P4P0_9HEXA</name>
<accession>A0A8J2P4P0</accession>